<dbReference type="STRING" id="52838.A0A4S8IW34"/>
<name>A0A4S8IW34_MUSBA</name>
<dbReference type="Proteomes" id="UP000317650">
    <property type="component" value="Chromosome 10"/>
</dbReference>
<sequence length="230" mass="24331">MRYVRGIQLNRVTSSAASIYGRPVVGDLLRDPGPGVPSCLFGQGFGRGFPSVAVADCAFWEDASGLCRTCLTSSRRRPTGGGLQSLGLGALDNSFLECGSGIPVVKNFAHVIHGKVVSVKIFVNGAAVDRIPPREGSSNTLLMSPTQTGKPNSTGVLDIETGRFIDDWDFKKDGLSSAGPLTWPGCPWFCHHRMLSPTCFLCALDPGKGGKREEASAAVLFPHGKVNLVG</sequence>
<dbReference type="AlphaFoldDB" id="A0A4S8IW34"/>
<proteinExistence type="predicted"/>
<accession>A0A4S8IW34</accession>
<keyword evidence="2" id="KW-1185">Reference proteome</keyword>
<organism evidence="1 2">
    <name type="scientific">Musa balbisiana</name>
    <name type="common">Banana</name>
    <dbReference type="NCBI Taxonomy" id="52838"/>
    <lineage>
        <taxon>Eukaryota</taxon>
        <taxon>Viridiplantae</taxon>
        <taxon>Streptophyta</taxon>
        <taxon>Embryophyta</taxon>
        <taxon>Tracheophyta</taxon>
        <taxon>Spermatophyta</taxon>
        <taxon>Magnoliopsida</taxon>
        <taxon>Liliopsida</taxon>
        <taxon>Zingiberales</taxon>
        <taxon>Musaceae</taxon>
        <taxon>Musa</taxon>
    </lineage>
</organism>
<evidence type="ECO:0000313" key="2">
    <source>
        <dbReference type="Proteomes" id="UP000317650"/>
    </source>
</evidence>
<evidence type="ECO:0000313" key="1">
    <source>
        <dbReference type="EMBL" id="THU52729.1"/>
    </source>
</evidence>
<gene>
    <name evidence="1" type="ORF">C4D60_Mb10t06970</name>
</gene>
<comment type="caution">
    <text evidence="1">The sequence shown here is derived from an EMBL/GenBank/DDBJ whole genome shotgun (WGS) entry which is preliminary data.</text>
</comment>
<dbReference type="EMBL" id="PYDT01000008">
    <property type="protein sequence ID" value="THU52729.1"/>
    <property type="molecule type" value="Genomic_DNA"/>
</dbReference>
<reference evidence="1 2" key="1">
    <citation type="journal article" date="2019" name="Nat. Plants">
        <title>Genome sequencing of Musa balbisiana reveals subgenome evolution and function divergence in polyploid bananas.</title>
        <authorList>
            <person name="Yao X."/>
        </authorList>
    </citation>
    <scope>NUCLEOTIDE SEQUENCE [LARGE SCALE GENOMIC DNA]</scope>
    <source>
        <strain evidence="2">cv. DH-PKW</strain>
        <tissue evidence="1">Leaves</tissue>
    </source>
</reference>
<protein>
    <submittedName>
        <fullName evidence="1">Uncharacterized protein</fullName>
    </submittedName>
</protein>